<name>A0A699YJ33_HAELA</name>
<keyword evidence="2" id="KW-1185">Reference proteome</keyword>
<gene>
    <name evidence="1" type="ORF">HaLaN_05390</name>
</gene>
<organism evidence="1 2">
    <name type="scientific">Haematococcus lacustris</name>
    <name type="common">Green alga</name>
    <name type="synonym">Haematococcus pluvialis</name>
    <dbReference type="NCBI Taxonomy" id="44745"/>
    <lineage>
        <taxon>Eukaryota</taxon>
        <taxon>Viridiplantae</taxon>
        <taxon>Chlorophyta</taxon>
        <taxon>core chlorophytes</taxon>
        <taxon>Chlorophyceae</taxon>
        <taxon>CS clade</taxon>
        <taxon>Chlamydomonadales</taxon>
        <taxon>Haematococcaceae</taxon>
        <taxon>Haematococcus</taxon>
    </lineage>
</organism>
<proteinExistence type="predicted"/>
<dbReference type="Proteomes" id="UP000485058">
    <property type="component" value="Unassembled WGS sequence"/>
</dbReference>
<evidence type="ECO:0000313" key="1">
    <source>
        <dbReference type="EMBL" id="GFH10130.1"/>
    </source>
</evidence>
<comment type="caution">
    <text evidence="1">The sequence shown here is derived from an EMBL/GenBank/DDBJ whole genome shotgun (WGS) entry which is preliminary data.</text>
</comment>
<reference evidence="1 2" key="1">
    <citation type="submission" date="2020-02" db="EMBL/GenBank/DDBJ databases">
        <title>Draft genome sequence of Haematococcus lacustris strain NIES-144.</title>
        <authorList>
            <person name="Morimoto D."/>
            <person name="Nakagawa S."/>
            <person name="Yoshida T."/>
            <person name="Sawayama S."/>
        </authorList>
    </citation>
    <scope>NUCLEOTIDE SEQUENCE [LARGE SCALE GENOMIC DNA]</scope>
    <source>
        <strain evidence="1 2">NIES-144</strain>
    </source>
</reference>
<protein>
    <submittedName>
        <fullName evidence="1">Uncharacterized protein</fullName>
    </submittedName>
</protein>
<evidence type="ECO:0000313" key="2">
    <source>
        <dbReference type="Proteomes" id="UP000485058"/>
    </source>
</evidence>
<accession>A0A699YJ33</accession>
<dbReference type="EMBL" id="BLLF01000289">
    <property type="protein sequence ID" value="GFH10130.1"/>
    <property type="molecule type" value="Genomic_DNA"/>
</dbReference>
<dbReference type="AlphaFoldDB" id="A0A699YJ33"/>
<sequence>MARFLAARRCEHAVAGQQQVTFSSAVTSPALVTLTPGQLSGVDARRCVERLPSCLLQLQHANELLIHLGCGSFSAAKGKLN</sequence>